<dbReference type="SUPFAM" id="SSF53850">
    <property type="entry name" value="Periplasmic binding protein-like II"/>
    <property type="match status" value="1"/>
</dbReference>
<reference evidence="6 7" key="1">
    <citation type="submission" date="2020-02" db="EMBL/GenBank/DDBJ databases">
        <authorList>
            <person name="Dziuba M."/>
            <person name="Kuznetsov B."/>
            <person name="Mardanov A."/>
            <person name="Ravin N."/>
            <person name="Grouzdev D."/>
        </authorList>
    </citation>
    <scope>NUCLEOTIDE SEQUENCE [LARGE SCALE GENOMIC DNA]</scope>
    <source>
        <strain evidence="6 7">SpK</strain>
    </source>
</reference>
<keyword evidence="7" id="KW-1185">Reference proteome</keyword>
<dbReference type="SMART" id="SM00062">
    <property type="entry name" value="PBPb"/>
    <property type="match status" value="1"/>
</dbReference>
<protein>
    <submittedName>
        <fullName evidence="6">Amino acid ABC transporter substrate-binding protein</fullName>
    </submittedName>
</protein>
<evidence type="ECO:0000256" key="4">
    <source>
        <dbReference type="SAM" id="SignalP"/>
    </source>
</evidence>
<dbReference type="CDD" id="cd13692">
    <property type="entry name" value="PBP2_BztA"/>
    <property type="match status" value="1"/>
</dbReference>
<evidence type="ECO:0000313" key="6">
    <source>
        <dbReference type="EMBL" id="NFV80397.1"/>
    </source>
</evidence>
<name>A0A7C9QU58_9PROT</name>
<dbReference type="PANTHER" id="PTHR30085:SF7">
    <property type="entry name" value="AMINO-ACID ABC TRANSPORTER-BINDING PROTEIN YHDW-RELATED"/>
    <property type="match status" value="1"/>
</dbReference>
<keyword evidence="2" id="KW-0813">Transport</keyword>
<evidence type="ECO:0000259" key="5">
    <source>
        <dbReference type="SMART" id="SM00062"/>
    </source>
</evidence>
<dbReference type="Proteomes" id="UP000480684">
    <property type="component" value="Unassembled WGS sequence"/>
</dbReference>
<feature type="signal peptide" evidence="4">
    <location>
        <begin position="1"/>
        <end position="23"/>
    </location>
</feature>
<dbReference type="InterPro" id="IPR001638">
    <property type="entry name" value="Solute-binding_3/MltF_N"/>
</dbReference>
<organism evidence="6 7">
    <name type="scientific">Magnetospirillum aberrantis SpK</name>
    <dbReference type="NCBI Taxonomy" id="908842"/>
    <lineage>
        <taxon>Bacteria</taxon>
        <taxon>Pseudomonadati</taxon>
        <taxon>Pseudomonadota</taxon>
        <taxon>Alphaproteobacteria</taxon>
        <taxon>Rhodospirillales</taxon>
        <taxon>Rhodospirillaceae</taxon>
        <taxon>Magnetospirillum</taxon>
    </lineage>
</organism>
<keyword evidence="3 4" id="KW-0732">Signal</keyword>
<feature type="chain" id="PRO_5028829546" evidence="4">
    <location>
        <begin position="24"/>
        <end position="340"/>
    </location>
</feature>
<dbReference type="Pfam" id="PF00497">
    <property type="entry name" value="SBP_bac_3"/>
    <property type="match status" value="1"/>
</dbReference>
<dbReference type="GO" id="GO:0006865">
    <property type="term" value="P:amino acid transport"/>
    <property type="evidence" value="ECO:0007669"/>
    <property type="project" value="TreeGrafter"/>
</dbReference>
<dbReference type="EMBL" id="JAAIYP010000036">
    <property type="protein sequence ID" value="NFV80397.1"/>
    <property type="molecule type" value="Genomic_DNA"/>
</dbReference>
<dbReference type="Gene3D" id="3.40.190.10">
    <property type="entry name" value="Periplasmic binding protein-like II"/>
    <property type="match status" value="2"/>
</dbReference>
<evidence type="ECO:0000256" key="3">
    <source>
        <dbReference type="ARBA" id="ARBA00022729"/>
    </source>
</evidence>
<evidence type="ECO:0000256" key="1">
    <source>
        <dbReference type="ARBA" id="ARBA00010333"/>
    </source>
</evidence>
<sequence length="340" mass="36721">MTLFKTLAVAAVLTSAASLPAHAGATFDAVKAKGFVQCGVNLGLYGFSAPDDKGNWAGLDVDACRAVAAAMFGDAGKVKFTPLSAQQRLPALQSGEIDMLARNTTWTLSRDTANGLNFAVTTYYDGQGFMVPRKLGVKSAKELDGATICVLPGTTSEQNLTDWFRANKMSYKPVVIEKNEELTSAFFSGRCDSFSSDTSQLAAVRANEAANPDDYLILPELISREPLTPVVRHGDDQWLDLVRWSIYAMIAAEEKGITSKNVDQMLTSPDPEVKRILGATPGNGQSLGVDEKWAYNIVKQVGNYGESFERNVGMGSKLKVERGLNALYSHGGLMYPPPFK</sequence>
<proteinExistence type="inferred from homology"/>
<feature type="domain" description="Solute-binding protein family 3/N-terminal" evidence="5">
    <location>
        <begin position="35"/>
        <end position="265"/>
    </location>
</feature>
<accession>A0A7C9QU58</accession>
<evidence type="ECO:0000313" key="7">
    <source>
        <dbReference type="Proteomes" id="UP000480684"/>
    </source>
</evidence>
<comment type="caution">
    <text evidence="6">The sequence shown here is derived from an EMBL/GenBank/DDBJ whole genome shotgun (WGS) entry which is preliminary data.</text>
</comment>
<dbReference type="AlphaFoldDB" id="A0A7C9QU58"/>
<evidence type="ECO:0000256" key="2">
    <source>
        <dbReference type="ARBA" id="ARBA00022448"/>
    </source>
</evidence>
<dbReference type="InterPro" id="IPR051455">
    <property type="entry name" value="Bact_solute-bind_prot3"/>
</dbReference>
<comment type="similarity">
    <text evidence="1">Belongs to the bacterial solute-binding protein 3 family.</text>
</comment>
<dbReference type="RefSeq" id="WP_163678566.1">
    <property type="nucleotide sequence ID" value="NZ_JAAIYP010000036.1"/>
</dbReference>
<gene>
    <name evidence="6" type="ORF">G4223_09765</name>
</gene>
<dbReference type="PANTHER" id="PTHR30085">
    <property type="entry name" value="AMINO ACID ABC TRANSPORTER PERMEASE"/>
    <property type="match status" value="1"/>
</dbReference>